<reference evidence="1 2" key="1">
    <citation type="submission" date="2017-08" db="EMBL/GenBank/DDBJ databases">
        <title>Infants hospitalized years apart are colonized by the same room-sourced microbial strains.</title>
        <authorList>
            <person name="Brooks B."/>
            <person name="Olm M.R."/>
            <person name="Firek B.A."/>
            <person name="Baker R."/>
            <person name="Thomas B.C."/>
            <person name="Morowitz M.J."/>
            <person name="Banfield J.F."/>
        </authorList>
    </citation>
    <scope>NUCLEOTIDE SEQUENCE [LARGE SCALE GENOMIC DNA]</scope>
    <source>
        <strain evidence="1">S2_005_002_R2_33</strain>
    </source>
</reference>
<accession>A0A2W5QCR0</accession>
<proteinExistence type="predicted"/>
<evidence type="ECO:0000313" key="2">
    <source>
        <dbReference type="Proteomes" id="UP000249082"/>
    </source>
</evidence>
<gene>
    <name evidence="1" type="ORF">DI555_08135</name>
</gene>
<protein>
    <submittedName>
        <fullName evidence="1">Uncharacterized protein</fullName>
    </submittedName>
</protein>
<organism evidence="1 2">
    <name type="scientific">Novosphingobium pentaromativorans</name>
    <dbReference type="NCBI Taxonomy" id="205844"/>
    <lineage>
        <taxon>Bacteria</taxon>
        <taxon>Pseudomonadati</taxon>
        <taxon>Pseudomonadota</taxon>
        <taxon>Alphaproteobacteria</taxon>
        <taxon>Sphingomonadales</taxon>
        <taxon>Sphingomonadaceae</taxon>
        <taxon>Novosphingobium</taxon>
    </lineage>
</organism>
<dbReference type="Proteomes" id="UP000249082">
    <property type="component" value="Unassembled WGS sequence"/>
</dbReference>
<name>A0A2W5QCR0_9SPHN</name>
<sequence length="132" mass="14660">MAFIDFTDAALQALPAIRTIPEAPLAAADPLSHFERRIVELARTDSLDTLRPQRKRGWFARLIFGPQPPSPMLANEQLEALRRLAVQAWHHGYTLPASVMKQARVAGHSEAKIGAVIDFIGRSRAPFRRLAA</sequence>
<evidence type="ECO:0000313" key="1">
    <source>
        <dbReference type="EMBL" id="PZQ55307.1"/>
    </source>
</evidence>
<dbReference type="EMBL" id="QFPX01000006">
    <property type="protein sequence ID" value="PZQ55307.1"/>
    <property type="molecule type" value="Genomic_DNA"/>
</dbReference>
<comment type="caution">
    <text evidence="1">The sequence shown here is derived from an EMBL/GenBank/DDBJ whole genome shotgun (WGS) entry which is preliminary data.</text>
</comment>
<dbReference type="AlphaFoldDB" id="A0A2W5QCR0"/>